<evidence type="ECO:0000313" key="2">
    <source>
        <dbReference type="Proteomes" id="UP000271241"/>
    </source>
</evidence>
<sequence length="200" mass="23092">MAAGNSNAWRTPFSTLRLRNRDESELVVLQKAFDDKWREAGDYLTKLNSTKNLKTRHQQVEIGYEDEKALEKAQEKGVSFRGRQIFITRVYEACKTLVEVQVENMRMSTHVQMTKALIESFNPFGKIVDVSLLMVDSGRVMTRYASMMISTVINVENKSRPTLFEVDGQPVLLWWQGMDKMCHYCHQPGHVLLSCEKLIK</sequence>
<evidence type="ECO:0000313" key="1">
    <source>
        <dbReference type="EMBL" id="RKP10568.1"/>
    </source>
</evidence>
<keyword evidence="2" id="KW-1185">Reference proteome</keyword>
<evidence type="ECO:0008006" key="3">
    <source>
        <dbReference type="Google" id="ProtNLM"/>
    </source>
</evidence>
<reference evidence="2" key="1">
    <citation type="journal article" date="2018" name="Nat. Microbiol.">
        <title>Leveraging single-cell genomics to expand the fungal tree of life.</title>
        <authorList>
            <person name="Ahrendt S.R."/>
            <person name="Quandt C.A."/>
            <person name="Ciobanu D."/>
            <person name="Clum A."/>
            <person name="Salamov A."/>
            <person name="Andreopoulos B."/>
            <person name="Cheng J.F."/>
            <person name="Woyke T."/>
            <person name="Pelin A."/>
            <person name="Henrissat B."/>
            <person name="Reynolds N.K."/>
            <person name="Benny G.L."/>
            <person name="Smith M.E."/>
            <person name="James T.Y."/>
            <person name="Grigoriev I.V."/>
        </authorList>
    </citation>
    <scope>NUCLEOTIDE SEQUENCE [LARGE SCALE GENOMIC DNA]</scope>
    <source>
        <strain evidence="2">RSA 1356</strain>
    </source>
</reference>
<dbReference type="Proteomes" id="UP000271241">
    <property type="component" value="Unassembled WGS sequence"/>
</dbReference>
<dbReference type="AlphaFoldDB" id="A0A4P9XW88"/>
<dbReference type="EMBL" id="KZ992446">
    <property type="protein sequence ID" value="RKP10568.1"/>
    <property type="molecule type" value="Genomic_DNA"/>
</dbReference>
<accession>A0A4P9XW88</accession>
<protein>
    <recommendedName>
        <fullName evidence="3">CCHC-type domain-containing protein</fullName>
    </recommendedName>
</protein>
<organism evidence="1 2">
    <name type="scientific">Thamnocephalis sphaerospora</name>
    <dbReference type="NCBI Taxonomy" id="78915"/>
    <lineage>
        <taxon>Eukaryota</taxon>
        <taxon>Fungi</taxon>
        <taxon>Fungi incertae sedis</taxon>
        <taxon>Zoopagomycota</taxon>
        <taxon>Zoopagomycotina</taxon>
        <taxon>Zoopagomycetes</taxon>
        <taxon>Zoopagales</taxon>
        <taxon>Sigmoideomycetaceae</taxon>
        <taxon>Thamnocephalis</taxon>
    </lineage>
</organism>
<name>A0A4P9XW88_9FUNG</name>
<gene>
    <name evidence="1" type="ORF">THASP1DRAFT_27624</name>
</gene>
<proteinExistence type="predicted"/>